<sequence>MVRLRDAHFFRKVPVDVSEGTAVGGLLSVAAVLVACWLVSEEISAYSTAKLTTQMALDHTAMPSPLGPAAYESIRVNFNISMLRIPCQYATLFVSDHVGAHKSGGARNMHKVRLDREGRSLGMYSPHRYAGSYRPGPYQLDDGTALDEQGFQALAKSKAGVMVNFFAPWCFWSQKLVPAWEAVGRRLHARAYSQSFAFVRVDCTSAKGRDLCRSHSIHAFPTVRTYRGSVHAFEPYEYGREENVIWLHMVKIAAEVVVQRMHDPSPLDEDGSPLEMWEEEAGHEGCNLFGYVEVSRAPGTIHLAPHSSRHSFDFSHVNTSHHIDHLSFGLELGAIERRGLPPDVRKHLLSLDGRAFTAATAHLTQEHHVNIVPTRYQPAGSVAHVETYQFTATSHARTKDTLPSLLISYDVSPIQVNIAERRQPTSELVLSFCAIIGGVVAVFGIIDGMLYTGSAVVRQKLSAGKLH</sequence>
<keyword evidence="2 5" id="KW-0812">Transmembrane</keyword>
<dbReference type="PANTHER" id="PTHR10984:SF37">
    <property type="entry name" value="PROTEIN DISULFIDE-ISOMERASE 5-3"/>
    <property type="match status" value="1"/>
</dbReference>
<dbReference type="GO" id="GO:0016020">
    <property type="term" value="C:membrane"/>
    <property type="evidence" value="ECO:0007669"/>
    <property type="project" value="UniProtKB-SubCell"/>
</dbReference>
<dbReference type="GO" id="GO:0030134">
    <property type="term" value="C:COPII-coated ER to Golgi transport vesicle"/>
    <property type="evidence" value="ECO:0007669"/>
    <property type="project" value="TreeGrafter"/>
</dbReference>
<evidence type="ECO:0000259" key="6">
    <source>
        <dbReference type="PROSITE" id="PS51352"/>
    </source>
</evidence>
<dbReference type="OMA" id="HHYLKVI"/>
<dbReference type="CDD" id="cd02961">
    <property type="entry name" value="PDI_a_family"/>
    <property type="match status" value="1"/>
</dbReference>
<dbReference type="InterPro" id="IPR013766">
    <property type="entry name" value="Thioredoxin_domain"/>
</dbReference>
<dbReference type="InterPro" id="IPR045888">
    <property type="entry name" value="Erv"/>
</dbReference>
<dbReference type="STRING" id="2903.R1D3S2"/>
<dbReference type="PaxDb" id="2903-EOD29712"/>
<accession>A0A0D3K1S7</accession>
<evidence type="ECO:0000256" key="4">
    <source>
        <dbReference type="ARBA" id="ARBA00023136"/>
    </source>
</evidence>
<dbReference type="Proteomes" id="UP000013827">
    <property type="component" value="Unassembled WGS sequence"/>
</dbReference>
<dbReference type="GeneID" id="17274985"/>
<evidence type="ECO:0000256" key="1">
    <source>
        <dbReference type="ARBA" id="ARBA00004370"/>
    </source>
</evidence>
<keyword evidence="3 5" id="KW-1133">Transmembrane helix</keyword>
<dbReference type="SUPFAM" id="SSF52833">
    <property type="entry name" value="Thioredoxin-like"/>
    <property type="match status" value="1"/>
</dbReference>
<dbReference type="AlphaFoldDB" id="A0A0D3K1S7"/>
<evidence type="ECO:0000256" key="5">
    <source>
        <dbReference type="SAM" id="Phobius"/>
    </source>
</evidence>
<reference evidence="7" key="2">
    <citation type="submission" date="2024-10" db="UniProtKB">
        <authorList>
            <consortium name="EnsemblProtists"/>
        </authorList>
    </citation>
    <scope>IDENTIFICATION</scope>
</reference>
<organism evidence="7 8">
    <name type="scientific">Emiliania huxleyi (strain CCMP1516)</name>
    <dbReference type="NCBI Taxonomy" id="280463"/>
    <lineage>
        <taxon>Eukaryota</taxon>
        <taxon>Haptista</taxon>
        <taxon>Haptophyta</taxon>
        <taxon>Prymnesiophyceae</taxon>
        <taxon>Isochrysidales</taxon>
        <taxon>Noelaerhabdaceae</taxon>
        <taxon>Emiliania</taxon>
    </lineage>
</organism>
<dbReference type="InterPro" id="IPR036249">
    <property type="entry name" value="Thioredoxin-like_sf"/>
</dbReference>
<dbReference type="Pfam" id="PF00085">
    <property type="entry name" value="Thioredoxin"/>
    <property type="match status" value="1"/>
</dbReference>
<dbReference type="InterPro" id="IPR039542">
    <property type="entry name" value="Erv_N"/>
</dbReference>
<evidence type="ECO:0000256" key="2">
    <source>
        <dbReference type="ARBA" id="ARBA00022692"/>
    </source>
</evidence>
<dbReference type="Pfam" id="PF07970">
    <property type="entry name" value="COPIIcoated_ERV"/>
    <property type="match status" value="1"/>
</dbReference>
<dbReference type="Pfam" id="PF13850">
    <property type="entry name" value="ERGIC_N"/>
    <property type="match status" value="1"/>
</dbReference>
<protein>
    <recommendedName>
        <fullName evidence="6">Thioredoxin domain-containing protein</fullName>
    </recommendedName>
</protein>
<dbReference type="RefSeq" id="XP_005782141.1">
    <property type="nucleotide sequence ID" value="XM_005782084.1"/>
</dbReference>
<evidence type="ECO:0000313" key="8">
    <source>
        <dbReference type="Proteomes" id="UP000013827"/>
    </source>
</evidence>
<name>A0A0D3K1S7_EMIH1</name>
<comment type="subcellular location">
    <subcellularLocation>
        <location evidence="1">Membrane</location>
    </subcellularLocation>
</comment>
<dbReference type="InterPro" id="IPR012936">
    <property type="entry name" value="Erv_C"/>
</dbReference>
<dbReference type="PANTHER" id="PTHR10984">
    <property type="entry name" value="ENDOPLASMIC RETICULUM-GOLGI INTERMEDIATE COMPARTMENT PROTEIN"/>
    <property type="match status" value="1"/>
</dbReference>
<feature type="domain" description="Thioredoxin" evidence="6">
    <location>
        <begin position="134"/>
        <end position="255"/>
    </location>
</feature>
<keyword evidence="8" id="KW-1185">Reference proteome</keyword>
<dbReference type="GO" id="GO:0005783">
    <property type="term" value="C:endoplasmic reticulum"/>
    <property type="evidence" value="ECO:0007669"/>
    <property type="project" value="TreeGrafter"/>
</dbReference>
<feature type="transmembrane region" description="Helical" evidence="5">
    <location>
        <begin position="21"/>
        <end position="40"/>
    </location>
</feature>
<dbReference type="PROSITE" id="PS51352">
    <property type="entry name" value="THIOREDOXIN_2"/>
    <property type="match status" value="1"/>
</dbReference>
<keyword evidence="4 5" id="KW-0472">Membrane</keyword>
<feature type="transmembrane region" description="Helical" evidence="5">
    <location>
        <begin position="428"/>
        <end position="451"/>
    </location>
</feature>
<proteinExistence type="predicted"/>
<dbReference type="EnsemblProtists" id="EOD29712">
    <property type="protein sequence ID" value="EOD29712"/>
    <property type="gene ID" value="EMIHUDRAFT_429869"/>
</dbReference>
<dbReference type="eggNOG" id="KOG2667">
    <property type="taxonomic scope" value="Eukaryota"/>
</dbReference>
<reference evidence="8" key="1">
    <citation type="journal article" date="2013" name="Nature">
        <title>Pan genome of the phytoplankton Emiliania underpins its global distribution.</title>
        <authorList>
            <person name="Read B.A."/>
            <person name="Kegel J."/>
            <person name="Klute M.J."/>
            <person name="Kuo A."/>
            <person name="Lefebvre S.C."/>
            <person name="Maumus F."/>
            <person name="Mayer C."/>
            <person name="Miller J."/>
            <person name="Monier A."/>
            <person name="Salamov A."/>
            <person name="Young J."/>
            <person name="Aguilar M."/>
            <person name="Claverie J.M."/>
            <person name="Frickenhaus S."/>
            <person name="Gonzalez K."/>
            <person name="Herman E.K."/>
            <person name="Lin Y.C."/>
            <person name="Napier J."/>
            <person name="Ogata H."/>
            <person name="Sarno A.F."/>
            <person name="Shmutz J."/>
            <person name="Schroeder D."/>
            <person name="de Vargas C."/>
            <person name="Verret F."/>
            <person name="von Dassow P."/>
            <person name="Valentin K."/>
            <person name="Van de Peer Y."/>
            <person name="Wheeler G."/>
            <person name="Dacks J.B."/>
            <person name="Delwiche C.F."/>
            <person name="Dyhrman S.T."/>
            <person name="Glockner G."/>
            <person name="John U."/>
            <person name="Richards T."/>
            <person name="Worden A.Z."/>
            <person name="Zhang X."/>
            <person name="Grigoriev I.V."/>
            <person name="Allen A.E."/>
            <person name="Bidle K."/>
            <person name="Borodovsky M."/>
            <person name="Bowler C."/>
            <person name="Brownlee C."/>
            <person name="Cock J.M."/>
            <person name="Elias M."/>
            <person name="Gladyshev V.N."/>
            <person name="Groth M."/>
            <person name="Guda C."/>
            <person name="Hadaegh A."/>
            <person name="Iglesias-Rodriguez M.D."/>
            <person name="Jenkins J."/>
            <person name="Jones B.M."/>
            <person name="Lawson T."/>
            <person name="Leese F."/>
            <person name="Lindquist E."/>
            <person name="Lobanov A."/>
            <person name="Lomsadze A."/>
            <person name="Malik S.B."/>
            <person name="Marsh M.E."/>
            <person name="Mackinder L."/>
            <person name="Mock T."/>
            <person name="Mueller-Roeber B."/>
            <person name="Pagarete A."/>
            <person name="Parker M."/>
            <person name="Probert I."/>
            <person name="Quesneville H."/>
            <person name="Raines C."/>
            <person name="Rensing S.A."/>
            <person name="Riano-Pachon D.M."/>
            <person name="Richier S."/>
            <person name="Rokitta S."/>
            <person name="Shiraiwa Y."/>
            <person name="Soanes D.M."/>
            <person name="van der Giezen M."/>
            <person name="Wahlund T.M."/>
            <person name="Williams B."/>
            <person name="Wilson W."/>
            <person name="Wolfe G."/>
            <person name="Wurch L.L."/>
        </authorList>
    </citation>
    <scope>NUCLEOTIDE SEQUENCE</scope>
</reference>
<dbReference type="KEGG" id="ehx:EMIHUDRAFT_429869"/>
<evidence type="ECO:0000313" key="7">
    <source>
        <dbReference type="EnsemblProtists" id="EOD29712"/>
    </source>
</evidence>
<dbReference type="Gene3D" id="3.40.30.10">
    <property type="entry name" value="Glutaredoxin"/>
    <property type="match status" value="1"/>
</dbReference>
<dbReference type="HOGENOM" id="CLU_034705_3_0_1"/>
<evidence type="ECO:0000256" key="3">
    <source>
        <dbReference type="ARBA" id="ARBA00022989"/>
    </source>
</evidence>